<protein>
    <submittedName>
        <fullName evidence="1">Uncharacterized protein</fullName>
    </submittedName>
</protein>
<accession>A0A382H4R0</accession>
<gene>
    <name evidence="1" type="ORF">METZ01_LOCUS235023</name>
</gene>
<organism evidence="1">
    <name type="scientific">marine metagenome</name>
    <dbReference type="NCBI Taxonomy" id="408172"/>
    <lineage>
        <taxon>unclassified sequences</taxon>
        <taxon>metagenomes</taxon>
        <taxon>ecological metagenomes</taxon>
    </lineage>
</organism>
<reference evidence="1" key="1">
    <citation type="submission" date="2018-05" db="EMBL/GenBank/DDBJ databases">
        <authorList>
            <person name="Lanie J.A."/>
            <person name="Ng W.-L."/>
            <person name="Kazmierczak K.M."/>
            <person name="Andrzejewski T.M."/>
            <person name="Davidsen T.M."/>
            <person name="Wayne K.J."/>
            <person name="Tettelin H."/>
            <person name="Glass J.I."/>
            <person name="Rusch D."/>
            <person name="Podicherti R."/>
            <person name="Tsui H.-C.T."/>
            <person name="Winkler M.E."/>
        </authorList>
    </citation>
    <scope>NUCLEOTIDE SEQUENCE</scope>
</reference>
<name>A0A382H4R0_9ZZZZ</name>
<proteinExistence type="predicted"/>
<sequence>MRFHIQNHHTPENCGTHLEERKEGINSVADWPARCKELGITYLMGGSCRPQHTGFMFVEADDMTKVTELLRPTMGRDECVVTPVTER</sequence>
<dbReference type="EMBL" id="UINC01059122">
    <property type="protein sequence ID" value="SVB82169.1"/>
    <property type="molecule type" value="Genomic_DNA"/>
</dbReference>
<dbReference type="AlphaFoldDB" id="A0A382H4R0"/>
<evidence type="ECO:0000313" key="1">
    <source>
        <dbReference type="EMBL" id="SVB82169.1"/>
    </source>
</evidence>